<evidence type="ECO:0000313" key="1">
    <source>
        <dbReference type="EMBL" id="GFT76539.1"/>
    </source>
</evidence>
<evidence type="ECO:0000313" key="2">
    <source>
        <dbReference type="Proteomes" id="UP000887013"/>
    </source>
</evidence>
<sequence>MGIEVDEADVADLIEEYAEELTKEELKELQEISHLGVMMELSDEEEVKPEEKLTSCEISDIFSKCLILWKKDTQRNCLQGERVPYLMIGVSHSFVTF</sequence>
<organism evidence="1 2">
    <name type="scientific">Nephila pilipes</name>
    <name type="common">Giant wood spider</name>
    <name type="synonym">Nephila maculata</name>
    <dbReference type="NCBI Taxonomy" id="299642"/>
    <lineage>
        <taxon>Eukaryota</taxon>
        <taxon>Metazoa</taxon>
        <taxon>Ecdysozoa</taxon>
        <taxon>Arthropoda</taxon>
        <taxon>Chelicerata</taxon>
        <taxon>Arachnida</taxon>
        <taxon>Araneae</taxon>
        <taxon>Araneomorphae</taxon>
        <taxon>Entelegynae</taxon>
        <taxon>Araneoidea</taxon>
        <taxon>Nephilidae</taxon>
        <taxon>Nephila</taxon>
    </lineage>
</organism>
<dbReference type="Proteomes" id="UP000887013">
    <property type="component" value="Unassembled WGS sequence"/>
</dbReference>
<comment type="caution">
    <text evidence="1">The sequence shown here is derived from an EMBL/GenBank/DDBJ whole genome shotgun (WGS) entry which is preliminary data.</text>
</comment>
<name>A0A8X6PNN6_NEPPI</name>
<gene>
    <name evidence="1" type="ORF">NPIL_534831</name>
</gene>
<dbReference type="AlphaFoldDB" id="A0A8X6PNN6"/>
<accession>A0A8X6PNN6</accession>
<keyword evidence="2" id="KW-1185">Reference proteome</keyword>
<dbReference type="EMBL" id="BMAW01117713">
    <property type="protein sequence ID" value="GFT76539.1"/>
    <property type="molecule type" value="Genomic_DNA"/>
</dbReference>
<proteinExistence type="predicted"/>
<protein>
    <submittedName>
        <fullName evidence="1">Uncharacterized protein</fullName>
    </submittedName>
</protein>
<reference evidence="1" key="1">
    <citation type="submission" date="2020-08" db="EMBL/GenBank/DDBJ databases">
        <title>Multicomponent nature underlies the extraordinary mechanical properties of spider dragline silk.</title>
        <authorList>
            <person name="Kono N."/>
            <person name="Nakamura H."/>
            <person name="Mori M."/>
            <person name="Yoshida Y."/>
            <person name="Ohtoshi R."/>
            <person name="Malay A.D."/>
            <person name="Moran D.A.P."/>
            <person name="Tomita M."/>
            <person name="Numata K."/>
            <person name="Arakawa K."/>
        </authorList>
    </citation>
    <scope>NUCLEOTIDE SEQUENCE</scope>
</reference>